<dbReference type="InterPro" id="IPR000182">
    <property type="entry name" value="GNAT_dom"/>
</dbReference>
<dbReference type="PROSITE" id="PS51186">
    <property type="entry name" value="GNAT"/>
    <property type="match status" value="1"/>
</dbReference>
<gene>
    <name evidence="4" type="ORF">P4447_06155</name>
</gene>
<keyword evidence="2" id="KW-0012">Acyltransferase</keyword>
<dbReference type="InterPro" id="IPR016181">
    <property type="entry name" value="Acyl_CoA_acyltransferase"/>
</dbReference>
<evidence type="ECO:0000259" key="3">
    <source>
        <dbReference type="PROSITE" id="PS51186"/>
    </source>
</evidence>
<proteinExistence type="predicted"/>
<organism evidence="4 5">
    <name type="scientific">Bacillus xiapuensis</name>
    <dbReference type="NCBI Taxonomy" id="2014075"/>
    <lineage>
        <taxon>Bacteria</taxon>
        <taxon>Bacillati</taxon>
        <taxon>Bacillota</taxon>
        <taxon>Bacilli</taxon>
        <taxon>Bacillales</taxon>
        <taxon>Bacillaceae</taxon>
        <taxon>Bacillus</taxon>
    </lineage>
</organism>
<comment type="caution">
    <text evidence="4">The sequence shown here is derived from an EMBL/GenBank/DDBJ whole genome shotgun (WGS) entry which is preliminary data.</text>
</comment>
<dbReference type="CDD" id="cd04301">
    <property type="entry name" value="NAT_SF"/>
    <property type="match status" value="1"/>
</dbReference>
<evidence type="ECO:0000313" key="5">
    <source>
        <dbReference type="Proteomes" id="UP001330749"/>
    </source>
</evidence>
<protein>
    <submittedName>
        <fullName evidence="4">GNAT family N-acetyltransferase</fullName>
    </submittedName>
</protein>
<dbReference type="SUPFAM" id="SSF55729">
    <property type="entry name" value="Acyl-CoA N-acyltransferases (Nat)"/>
    <property type="match status" value="1"/>
</dbReference>
<evidence type="ECO:0000256" key="1">
    <source>
        <dbReference type="ARBA" id="ARBA00022679"/>
    </source>
</evidence>
<keyword evidence="1" id="KW-0808">Transferase</keyword>
<name>A0ABU6N9U3_9BACI</name>
<sequence>MRVEKLNNENVRDFVEYCKKHRSELDDSFLYDENLMEFKPNKENPTYIVTNKLGKIIAAASLMIDDYNQRGRKARFRIFYSSKKSLECYRLLIKAMLPHTNNLDKIFLFIPLKNKQLLKSVEQLGFTIERYTFLMVREETDVPDVIFPKEYILKTFRTNQDEEIWCEVRNAAFANLKGNETPIRPEDVWEMVSSGNFLEGGMKILFHKEKPVGVVRGTIEEHNDEPIMNIGPLAILPEYQGKGLGRLILRASLHFAKENFYKKVILSVNGENEGAKSLYTKEGFKEVEAYACCQYEIRKVN</sequence>
<accession>A0ABU6N9U3</accession>
<dbReference type="PANTHER" id="PTHR43420">
    <property type="entry name" value="ACETYLTRANSFERASE"/>
    <property type="match status" value="1"/>
</dbReference>
<feature type="domain" description="N-acetyltransferase" evidence="3">
    <location>
        <begin position="151"/>
        <end position="301"/>
    </location>
</feature>
<evidence type="ECO:0000313" key="4">
    <source>
        <dbReference type="EMBL" id="MED3562042.1"/>
    </source>
</evidence>
<dbReference type="Gene3D" id="3.40.630.30">
    <property type="match status" value="1"/>
</dbReference>
<dbReference type="EMBL" id="JARMQG010000068">
    <property type="protein sequence ID" value="MED3562042.1"/>
    <property type="molecule type" value="Genomic_DNA"/>
</dbReference>
<evidence type="ECO:0000256" key="2">
    <source>
        <dbReference type="ARBA" id="ARBA00023315"/>
    </source>
</evidence>
<dbReference type="Pfam" id="PF00583">
    <property type="entry name" value="Acetyltransf_1"/>
    <property type="match status" value="1"/>
</dbReference>
<dbReference type="Proteomes" id="UP001330749">
    <property type="component" value="Unassembled WGS sequence"/>
</dbReference>
<keyword evidence="5" id="KW-1185">Reference proteome</keyword>
<dbReference type="InterPro" id="IPR050680">
    <property type="entry name" value="YpeA/RimI_acetyltransf"/>
</dbReference>
<reference evidence="4 5" key="1">
    <citation type="submission" date="2023-03" db="EMBL/GenBank/DDBJ databases">
        <title>Bacillus Genome Sequencing.</title>
        <authorList>
            <person name="Dunlap C."/>
        </authorList>
    </citation>
    <scope>NUCLEOTIDE SEQUENCE [LARGE SCALE GENOMIC DNA]</scope>
    <source>
        <strain evidence="4 5">B-14544</strain>
    </source>
</reference>
<dbReference type="RefSeq" id="WP_327966951.1">
    <property type="nucleotide sequence ID" value="NZ_JARMQG010000068.1"/>
</dbReference>